<evidence type="ECO:0000256" key="3">
    <source>
        <dbReference type="SAM" id="Phobius"/>
    </source>
</evidence>
<dbReference type="PANTHER" id="PTHR34502:SF4">
    <property type="entry name" value="DUF6594 DOMAIN-CONTAINING PROTEIN"/>
    <property type="match status" value="1"/>
</dbReference>
<feature type="domain" description="DUF6594" evidence="4">
    <location>
        <begin position="19"/>
        <end position="286"/>
    </location>
</feature>
<protein>
    <recommendedName>
        <fullName evidence="4">DUF6594 domain-containing protein</fullName>
    </recommendedName>
</protein>
<gene>
    <name evidence="5" type="ORF">PV11_01261</name>
</gene>
<organism evidence="5 6">
    <name type="scientific">Exophiala sideris</name>
    <dbReference type="NCBI Taxonomy" id="1016849"/>
    <lineage>
        <taxon>Eukaryota</taxon>
        <taxon>Fungi</taxon>
        <taxon>Dikarya</taxon>
        <taxon>Ascomycota</taxon>
        <taxon>Pezizomycotina</taxon>
        <taxon>Eurotiomycetes</taxon>
        <taxon>Chaetothyriomycetidae</taxon>
        <taxon>Chaetothyriales</taxon>
        <taxon>Herpotrichiellaceae</taxon>
        <taxon>Exophiala</taxon>
    </lineage>
</organism>
<dbReference type="Proteomes" id="UP000053599">
    <property type="component" value="Unassembled WGS sequence"/>
</dbReference>
<dbReference type="Pfam" id="PF20237">
    <property type="entry name" value="DUF6594"/>
    <property type="match status" value="1"/>
</dbReference>
<dbReference type="PANTHER" id="PTHR34502">
    <property type="entry name" value="DUF6594 DOMAIN-CONTAINING PROTEIN-RELATED"/>
    <property type="match status" value="1"/>
</dbReference>
<accession>A0A0D1ZFR2</accession>
<dbReference type="EMBL" id="KN846951">
    <property type="protein sequence ID" value="KIV85583.1"/>
    <property type="molecule type" value="Genomic_DNA"/>
</dbReference>
<keyword evidence="3" id="KW-1133">Transmembrane helix</keyword>
<evidence type="ECO:0000256" key="1">
    <source>
        <dbReference type="SAM" id="Coils"/>
    </source>
</evidence>
<feature type="transmembrane region" description="Helical" evidence="3">
    <location>
        <begin position="274"/>
        <end position="294"/>
    </location>
</feature>
<keyword evidence="3" id="KW-0472">Membrane</keyword>
<sequence>MPSDEEKGNGPEELVGFADVASFLADDKEHSSSIYRRYERLAARNLLYLQAELRELELELEELDRDDTDARSDVADMLAAMDWQDAPDSATEDNSPNEKEARRKKLIFKLRGKIKESQKAVLRNAQMLELQRPSKQVHDAFQVYFKNKDKRNPFPRLAGNNADLYDSRDDLISLVSTRDEDRLTTFLRHHCPTFFRRSTKASTSSTTVQSLSEYRLGVVVGSINIIVAAAMLFGAIFNLFYINSQTKRLGIVAGYTIAFALCVGLLTNARRSEIFSACAAYAAVLVVFVSGNLGNG</sequence>
<feature type="region of interest" description="Disordered" evidence="2">
    <location>
        <begin position="81"/>
        <end position="101"/>
    </location>
</feature>
<keyword evidence="1" id="KW-0175">Coiled coil</keyword>
<evidence type="ECO:0000259" key="4">
    <source>
        <dbReference type="Pfam" id="PF20237"/>
    </source>
</evidence>
<name>A0A0D1ZFR2_9EURO</name>
<proteinExistence type="predicted"/>
<reference evidence="5 6" key="1">
    <citation type="submission" date="2015-01" db="EMBL/GenBank/DDBJ databases">
        <title>The Genome Sequence of Exophiala sideris CBS121828.</title>
        <authorList>
            <consortium name="The Broad Institute Genomics Platform"/>
            <person name="Cuomo C."/>
            <person name="de Hoog S."/>
            <person name="Gorbushina A."/>
            <person name="Stielow B."/>
            <person name="Teixiera M."/>
            <person name="Abouelleil A."/>
            <person name="Chapman S.B."/>
            <person name="Priest M."/>
            <person name="Young S.K."/>
            <person name="Wortman J."/>
            <person name="Nusbaum C."/>
            <person name="Birren B."/>
        </authorList>
    </citation>
    <scope>NUCLEOTIDE SEQUENCE [LARGE SCALE GENOMIC DNA]</scope>
    <source>
        <strain evidence="5 6">CBS 121828</strain>
    </source>
</reference>
<evidence type="ECO:0000313" key="5">
    <source>
        <dbReference type="EMBL" id="KIV85583.1"/>
    </source>
</evidence>
<dbReference type="AlphaFoldDB" id="A0A0D1ZFR2"/>
<evidence type="ECO:0000313" key="6">
    <source>
        <dbReference type="Proteomes" id="UP000053599"/>
    </source>
</evidence>
<feature type="transmembrane region" description="Helical" evidence="3">
    <location>
        <begin position="249"/>
        <end position="268"/>
    </location>
</feature>
<dbReference type="STRING" id="1016849.A0A0D1ZFR2"/>
<keyword evidence="3" id="KW-0812">Transmembrane</keyword>
<evidence type="ECO:0000256" key="2">
    <source>
        <dbReference type="SAM" id="MobiDB-lite"/>
    </source>
</evidence>
<dbReference type="HOGENOM" id="CLU_051118_0_0_1"/>
<feature type="transmembrane region" description="Helical" evidence="3">
    <location>
        <begin position="216"/>
        <end position="242"/>
    </location>
</feature>
<dbReference type="InterPro" id="IPR046529">
    <property type="entry name" value="DUF6594"/>
</dbReference>
<feature type="coiled-coil region" evidence="1">
    <location>
        <begin position="46"/>
        <end position="73"/>
    </location>
</feature>
<dbReference type="OrthoDB" id="3533814at2759"/>